<reference evidence="1" key="1">
    <citation type="submission" date="2022-03" db="EMBL/GenBank/DDBJ databases">
        <authorList>
            <person name="Sayadi A."/>
        </authorList>
    </citation>
    <scope>NUCLEOTIDE SEQUENCE</scope>
</reference>
<proteinExistence type="predicted"/>
<dbReference type="OrthoDB" id="8197617at2759"/>
<dbReference type="Proteomes" id="UP001152888">
    <property type="component" value="Unassembled WGS sequence"/>
</dbReference>
<dbReference type="EMBL" id="CAKOFQ010007224">
    <property type="protein sequence ID" value="CAH1995357.1"/>
    <property type="molecule type" value="Genomic_DNA"/>
</dbReference>
<keyword evidence="2" id="KW-1185">Reference proteome</keyword>
<accession>A0A9P0PRV1</accession>
<gene>
    <name evidence="1" type="ORF">ACAOBT_LOCUS22557</name>
</gene>
<comment type="caution">
    <text evidence="1">The sequence shown here is derived from an EMBL/GenBank/DDBJ whole genome shotgun (WGS) entry which is preliminary data.</text>
</comment>
<name>A0A9P0PRV1_ACAOB</name>
<evidence type="ECO:0000313" key="2">
    <source>
        <dbReference type="Proteomes" id="UP001152888"/>
    </source>
</evidence>
<organism evidence="1 2">
    <name type="scientific">Acanthoscelides obtectus</name>
    <name type="common">Bean weevil</name>
    <name type="synonym">Bruchus obtectus</name>
    <dbReference type="NCBI Taxonomy" id="200917"/>
    <lineage>
        <taxon>Eukaryota</taxon>
        <taxon>Metazoa</taxon>
        <taxon>Ecdysozoa</taxon>
        <taxon>Arthropoda</taxon>
        <taxon>Hexapoda</taxon>
        <taxon>Insecta</taxon>
        <taxon>Pterygota</taxon>
        <taxon>Neoptera</taxon>
        <taxon>Endopterygota</taxon>
        <taxon>Coleoptera</taxon>
        <taxon>Polyphaga</taxon>
        <taxon>Cucujiformia</taxon>
        <taxon>Chrysomeloidea</taxon>
        <taxon>Chrysomelidae</taxon>
        <taxon>Bruchinae</taxon>
        <taxon>Bruchini</taxon>
        <taxon>Acanthoscelides</taxon>
    </lineage>
</organism>
<dbReference type="AlphaFoldDB" id="A0A9P0PRV1"/>
<sequence length="75" mass="8255">MATHTSDAAIHAKITDGGLGIPELKRVVPLILLKRITPFGDWRRRGFLCSAVRPKSSVTSFLANFWMAAVGGFLW</sequence>
<evidence type="ECO:0000313" key="1">
    <source>
        <dbReference type="EMBL" id="CAH1995357.1"/>
    </source>
</evidence>
<protein>
    <submittedName>
        <fullName evidence="1">Uncharacterized protein</fullName>
    </submittedName>
</protein>